<comment type="caution">
    <text evidence="3">The sequence shown here is derived from an EMBL/GenBank/DDBJ whole genome shotgun (WGS) entry which is preliminary data.</text>
</comment>
<dbReference type="AlphaFoldDB" id="A0A1E3HZC2"/>
<dbReference type="Proteomes" id="UP000094065">
    <property type="component" value="Unassembled WGS sequence"/>
</dbReference>
<keyword evidence="4" id="KW-1185">Reference proteome</keyword>
<feature type="coiled-coil region" evidence="1">
    <location>
        <begin position="133"/>
        <end position="165"/>
    </location>
</feature>
<feature type="region of interest" description="Disordered" evidence="2">
    <location>
        <begin position="1"/>
        <end position="93"/>
    </location>
</feature>
<gene>
    <name evidence="3" type="ORF">L202_02085</name>
</gene>
<organism evidence="3 4">
    <name type="scientific">Cryptococcus amylolentus CBS 6039</name>
    <dbReference type="NCBI Taxonomy" id="1295533"/>
    <lineage>
        <taxon>Eukaryota</taxon>
        <taxon>Fungi</taxon>
        <taxon>Dikarya</taxon>
        <taxon>Basidiomycota</taxon>
        <taxon>Agaricomycotina</taxon>
        <taxon>Tremellomycetes</taxon>
        <taxon>Tremellales</taxon>
        <taxon>Cryptococcaceae</taxon>
        <taxon>Cryptococcus</taxon>
    </lineage>
</organism>
<dbReference type="OrthoDB" id="70588at2759"/>
<evidence type="ECO:0008006" key="5">
    <source>
        <dbReference type="Google" id="ProtNLM"/>
    </source>
</evidence>
<dbReference type="GeneID" id="30153394"/>
<dbReference type="SUPFAM" id="SSF52833">
    <property type="entry name" value="Thioredoxin-like"/>
    <property type="match status" value="1"/>
</dbReference>
<protein>
    <recommendedName>
        <fullName evidence="5">Phosducin thioredoxin-like domain-containing protein</fullName>
    </recommendedName>
</protein>
<dbReference type="RefSeq" id="XP_018996009.1">
    <property type="nucleotide sequence ID" value="XM_019135606.1"/>
</dbReference>
<dbReference type="InterPro" id="IPR051499">
    <property type="entry name" value="Phosducin-like_reg"/>
</dbReference>
<dbReference type="PANTHER" id="PTHR46052:SF1">
    <property type="entry name" value="PHOSDUCIN-LIKE PROTEIN"/>
    <property type="match status" value="1"/>
</dbReference>
<name>A0A1E3HZC2_9TREE</name>
<dbReference type="Gene3D" id="3.40.30.10">
    <property type="entry name" value="Glutaredoxin"/>
    <property type="match status" value="1"/>
</dbReference>
<feature type="compositionally biased region" description="Acidic residues" evidence="2">
    <location>
        <begin position="26"/>
        <end position="52"/>
    </location>
</feature>
<dbReference type="STRING" id="1295533.A0A1E3HZC2"/>
<reference evidence="3 4" key="1">
    <citation type="submission" date="2016-06" db="EMBL/GenBank/DDBJ databases">
        <title>Evolution of pathogenesis and genome organization in the Tremellales.</title>
        <authorList>
            <person name="Cuomo C."/>
            <person name="Litvintseva A."/>
            <person name="Heitman J."/>
            <person name="Chen Y."/>
            <person name="Sun S."/>
            <person name="Springer D."/>
            <person name="Dromer F."/>
            <person name="Young S."/>
            <person name="Zeng Q."/>
            <person name="Chapman S."/>
            <person name="Gujja S."/>
            <person name="Saif S."/>
            <person name="Birren B."/>
        </authorList>
    </citation>
    <scope>NUCLEOTIDE SEQUENCE [LARGE SCALE GENOMIC DNA]</scope>
    <source>
        <strain evidence="3 4">CBS 6039</strain>
    </source>
</reference>
<proteinExistence type="predicted"/>
<dbReference type="EMBL" id="AWGJ01000003">
    <property type="protein sequence ID" value="ODN81690.1"/>
    <property type="molecule type" value="Genomic_DNA"/>
</dbReference>
<accession>A0A1E3HZC2</accession>
<evidence type="ECO:0000256" key="2">
    <source>
        <dbReference type="SAM" id="MobiDB-lite"/>
    </source>
</evidence>
<dbReference type="PANTHER" id="PTHR46052">
    <property type="entry name" value="PHOSDUCIN-LIKE PROTEIN"/>
    <property type="match status" value="1"/>
</dbReference>
<keyword evidence="1" id="KW-0175">Coiled coil</keyword>
<feature type="compositionally biased region" description="Basic and acidic residues" evidence="2">
    <location>
        <begin position="15"/>
        <end position="25"/>
    </location>
</feature>
<sequence>MAALEQAALDGSLFRPDHRTLSDRGDSDDDQPLSENEDAAGDDYIDGEDDFDNTVGGRHNPKPAPPSSDPTRGQIEHNGHQTGVKGVQDEHKATQAYAREQARAGTALLQAENGLRGMQALTVHEESALVAQEAEEDEELREIRRRRREQRRRETQEDAARWERERVTDFGFGKSFEDGVKNGALREIGSMDFVDAVERDGWALVFIYEPNLPRCDDISSSLLHLKLNLPYNTTTSIYRARATSLGFSLLPPIITPESPEDIAIVSEDLDVLRREIQDISARHKKSHKNNHDSETAIIADLVEYVRTREEKKAPFMGKPDLDVLPTLLAYNDGELEKTWIRVDWEVGQDGVVGLLRREGILPSITSGKGPGINRRPSAPDSDDDE</sequence>
<evidence type="ECO:0000313" key="3">
    <source>
        <dbReference type="EMBL" id="ODN81690.1"/>
    </source>
</evidence>
<evidence type="ECO:0000256" key="1">
    <source>
        <dbReference type="SAM" id="Coils"/>
    </source>
</evidence>
<feature type="region of interest" description="Disordered" evidence="2">
    <location>
        <begin position="364"/>
        <end position="385"/>
    </location>
</feature>
<evidence type="ECO:0000313" key="4">
    <source>
        <dbReference type="Proteomes" id="UP000094065"/>
    </source>
</evidence>
<dbReference type="InterPro" id="IPR036249">
    <property type="entry name" value="Thioredoxin-like_sf"/>
</dbReference>